<dbReference type="Proteomes" id="UP000515908">
    <property type="component" value="Chromosome 17"/>
</dbReference>
<evidence type="ECO:0000313" key="2">
    <source>
        <dbReference type="Proteomes" id="UP000515908"/>
    </source>
</evidence>
<gene>
    <name evidence="1" type="ORF">ADEAN_000803200</name>
</gene>
<evidence type="ECO:0000313" key="1">
    <source>
        <dbReference type="EMBL" id="CAD2220510.1"/>
    </source>
</evidence>
<proteinExistence type="predicted"/>
<sequence>MKCASRTVRLALSNSRPRVRCGVYRTPHTAPCALFSAVRFLQTNAGHGTDEEDVSPLEEMLLGSFPDQPPPTHNNLDKDYTVERDSTALFPESLVEEQKGQVEAELEGLVTDEDTAFYLTQAEEALADSDELFPDFLYKEEALPRPRMWTVK</sequence>
<organism evidence="1 2">
    <name type="scientific">Angomonas deanei</name>
    <dbReference type="NCBI Taxonomy" id="59799"/>
    <lineage>
        <taxon>Eukaryota</taxon>
        <taxon>Discoba</taxon>
        <taxon>Euglenozoa</taxon>
        <taxon>Kinetoplastea</taxon>
        <taxon>Metakinetoplastina</taxon>
        <taxon>Trypanosomatida</taxon>
        <taxon>Trypanosomatidae</taxon>
        <taxon>Strigomonadinae</taxon>
        <taxon>Angomonas</taxon>
    </lineage>
</organism>
<accession>A0A7G2CKX5</accession>
<reference evidence="1 2" key="1">
    <citation type="submission" date="2020-08" db="EMBL/GenBank/DDBJ databases">
        <authorList>
            <person name="Newling K."/>
            <person name="Davey J."/>
            <person name="Forrester S."/>
        </authorList>
    </citation>
    <scope>NUCLEOTIDE SEQUENCE [LARGE SCALE GENOMIC DNA]</scope>
    <source>
        <strain evidence="2">Crithidia deanei Carvalho (ATCC PRA-265)</strain>
    </source>
</reference>
<protein>
    <submittedName>
        <fullName evidence="1">Uncharacterized protein</fullName>
    </submittedName>
</protein>
<dbReference type="EMBL" id="LR877161">
    <property type="protein sequence ID" value="CAD2220510.1"/>
    <property type="molecule type" value="Genomic_DNA"/>
</dbReference>
<keyword evidence="2" id="KW-1185">Reference proteome</keyword>
<name>A0A7G2CKX5_9TRYP</name>
<dbReference type="AlphaFoldDB" id="A0A7G2CKX5"/>
<dbReference type="VEuPathDB" id="TriTrypDB:ADEAN_000803200"/>